<dbReference type="GO" id="GO:0006612">
    <property type="term" value="P:protein targeting to membrane"/>
    <property type="evidence" value="ECO:0007669"/>
    <property type="project" value="UniProtKB-UniRule"/>
</dbReference>
<dbReference type="PANTHER" id="PTHR14146:SF0">
    <property type="entry name" value="EXOCYST COMPLEX COMPONENT 4"/>
    <property type="match status" value="1"/>
</dbReference>
<keyword evidence="3" id="KW-1185">Reference proteome</keyword>
<protein>
    <recommendedName>
        <fullName evidence="1">Exocyst complex component Sec8</fullName>
    </recommendedName>
</protein>
<dbReference type="PANTHER" id="PTHR14146">
    <property type="entry name" value="EXOCYST COMPLEX COMPONENT 4"/>
    <property type="match status" value="1"/>
</dbReference>
<organism evidence="2 3">
    <name type="scientific">Cichlidogyrus casuarinus</name>
    <dbReference type="NCBI Taxonomy" id="1844966"/>
    <lineage>
        <taxon>Eukaryota</taxon>
        <taxon>Metazoa</taxon>
        <taxon>Spiralia</taxon>
        <taxon>Lophotrochozoa</taxon>
        <taxon>Platyhelminthes</taxon>
        <taxon>Monogenea</taxon>
        <taxon>Monopisthocotylea</taxon>
        <taxon>Dactylogyridea</taxon>
        <taxon>Ancyrocephalidae</taxon>
        <taxon>Cichlidogyrus</taxon>
    </lineage>
</organism>
<dbReference type="GO" id="GO:0090522">
    <property type="term" value="P:vesicle tethering involved in exocytosis"/>
    <property type="evidence" value="ECO:0007669"/>
    <property type="project" value="UniProtKB-UniRule"/>
</dbReference>
<keyword evidence="1" id="KW-0268">Exocytosis</keyword>
<comment type="caution">
    <text evidence="2">The sequence shown here is derived from an EMBL/GenBank/DDBJ whole genome shotgun (WGS) entry which is preliminary data.</text>
</comment>
<evidence type="ECO:0000313" key="2">
    <source>
        <dbReference type="EMBL" id="KAL3319082.1"/>
    </source>
</evidence>
<dbReference type="GO" id="GO:0015031">
    <property type="term" value="P:protein transport"/>
    <property type="evidence" value="ECO:0007669"/>
    <property type="project" value="UniProtKB-KW"/>
</dbReference>
<dbReference type="EMBL" id="JBJKFK010000172">
    <property type="protein sequence ID" value="KAL3319082.1"/>
    <property type="molecule type" value="Genomic_DNA"/>
</dbReference>
<sequence length="1175" mass="133718">MEDSSIELRAEKEKQLKSEFTICNKNLNTCLTSKHEEVARILAIYRTVSDLISSNKAALNKMHRNLTQCKSLLSCKSAELKRLWIDLVEQRCTLEYIELLDQVRSTPDMVSNLIQVKSWPEATELLKNANFLVETRLRTIPALQTTKNELVLKKNQLSDNLNEEFIHLTFTKPLLYNKELIGSRPSQQHIMHEYKNYFSLPLSNWRRILIDYPKIDSSILKDTAKMRALVQELRQQQASDPHAVIDVHDWPHTLVTIIHCLNLLDRLFDSLGNYKISYFNPAKTNCHDSNEKPVEKPEFLITCTSGLLRDIHHYVTKEAVRFVDSTFIPEAQSSEKLSINVVGQNRFLCLMEVLFNSMFCTACALNLCFRAIREGQPSSRSKLPKEFLSHEMTAYVWATVQEEIKLVLTAYLTPSESSSEFLSSEDWDSTSIDLMSYLGRKRTNLFGFGGGQQQGPGQQNSDSIAQVISSTIDATSQRMQSAMTSLLVPNHANPAPPNIFSFANTAHALNMSDYVRQKPDREDDSNNPRLQRIITNSSNQRSLDASKIVNFGSNQYILVCKASVFLLCCVYSNLVNFIDAIEKELQASDDPTALLNMGSKRTTSSQQNSVPMAPCKLRIFLKSFVESNFLPFVRHKFDSCLTAALSGNYLEKVTVKAHERELGISRPILTVVVEINSLLAEIRYMMSCMPDYAKHFFEIFRDLVAKFIAFSKETFSQLAKQQNGDKCVPSADWSNDPDLSRFWKKFPVWQRMAVADIRIATSMNMMHSPHRKSMVDAKSEGIESQNEGFSRSSTISIALALQPSKLKSMESQFSLAAEGVGIPQDRRRSSMSVLFGTGMPLNRLNNPSRKHDDVMRISEVIFEREATRLAAKETEQLLHLISNEFGFSGRDKNKVETALETMQGPGPHKHLARMHESLCWLSNRLHDFETWLDEFSKKQKPMDNLAAAKKVAAPTRKRAETMAPRLEDTGFVGLLNLIRGSMLDLSLLADTCLLTVYLDLRIQAYNTFGWLPNSVNYYCQMDEVTIDPPVVSFLDYLEQMQSSLASAFSQHKYTFIFDGLADFISQLLLRLIPKIQRMNGNGNKKMCRNIYRLQQVMAALMENQESDLARVKQLFELFYLTPEAVINRVMEQGAAFNPKVYEDLLNLYQRSHPTHNHEKTDACIAKLKEVLDASN</sequence>
<dbReference type="GO" id="GO:0000145">
    <property type="term" value="C:exocyst"/>
    <property type="evidence" value="ECO:0007669"/>
    <property type="project" value="UniProtKB-UniRule"/>
</dbReference>
<name>A0ABD2QHS6_9PLAT</name>
<comment type="similarity">
    <text evidence="1">Belongs to the SEC8 family.</text>
</comment>
<dbReference type="Proteomes" id="UP001626550">
    <property type="component" value="Unassembled WGS sequence"/>
</dbReference>
<keyword evidence="1" id="KW-0813">Transport</keyword>
<proteinExistence type="inferred from homology"/>
<dbReference type="InterPro" id="IPR039682">
    <property type="entry name" value="Sec8/EXOC4"/>
</dbReference>
<evidence type="ECO:0000313" key="3">
    <source>
        <dbReference type="Proteomes" id="UP001626550"/>
    </source>
</evidence>
<reference evidence="2 3" key="1">
    <citation type="submission" date="2024-11" db="EMBL/GenBank/DDBJ databases">
        <title>Adaptive evolution of stress response genes in parasites aligns with host niche diversity.</title>
        <authorList>
            <person name="Hahn C."/>
            <person name="Resl P."/>
        </authorList>
    </citation>
    <scope>NUCLEOTIDE SEQUENCE [LARGE SCALE GENOMIC DNA]</scope>
    <source>
        <strain evidence="2">EGGRZ-B1_66</strain>
        <tissue evidence="2">Body</tissue>
    </source>
</reference>
<accession>A0ABD2QHS6</accession>
<gene>
    <name evidence="2" type="primary">EXOC4</name>
    <name evidence="2" type="ORF">Ciccas_002255</name>
</gene>
<dbReference type="AlphaFoldDB" id="A0ABD2QHS6"/>
<comment type="function">
    <text evidence="1">Component of the exocyst complex involved in the docking of exocytic vesicles with fusion sites on the plasma membrane.</text>
</comment>
<keyword evidence="1" id="KW-0653">Protein transport</keyword>
<evidence type="ECO:0000256" key="1">
    <source>
        <dbReference type="RuleBase" id="RU367079"/>
    </source>
</evidence>